<dbReference type="PANTHER" id="PTHR22916">
    <property type="entry name" value="GLYCOSYLTRANSFERASE"/>
    <property type="match status" value="1"/>
</dbReference>
<dbReference type="InterPro" id="IPR001173">
    <property type="entry name" value="Glyco_trans_2-like"/>
</dbReference>
<evidence type="ECO:0000313" key="3">
    <source>
        <dbReference type="Proteomes" id="UP000014568"/>
    </source>
</evidence>
<feature type="domain" description="Glycosyltransferase 2-like" evidence="1">
    <location>
        <begin position="7"/>
        <end position="124"/>
    </location>
</feature>
<sequence length="324" mass="37166">MKAYEISIIIPVYNEEKNLIKCLEGLDLQSSKAFEAIFIDDGSTDASVSMIKTFIAQHQDLNIKLIQQKNSGAAAARRTGMAQCANDYVINLDCDDQISSNAIEAVIDQLSQHQSDIVLFELDCEVLGKEGISIQRFNMFKANSFSAYEAFLHSIDGWGVHGYGCFNKSLCERAYAEYSHYNIDGHNFLNNDEVITRMFFFYAQSIVVCQGIYTYKYNINSTTKKLNNNKHSMIKNSIILSRFVAENDPSVVFLAHRSLMSTIWGVLRYYLENKAKLENKTEWKSSIRMGMQYIAEHDLRHQFDLKRKIQYLLVRLSVIYKAIL</sequence>
<protein>
    <recommendedName>
        <fullName evidence="1">Glycosyltransferase 2-like domain-containing protein</fullName>
    </recommendedName>
</protein>
<dbReference type="HOGENOM" id="CLU_025996_6_0_6"/>
<dbReference type="PATRIC" id="fig|421052.3.peg.3572"/>
<dbReference type="AlphaFoldDB" id="S3N4Z6"/>
<keyword evidence="3" id="KW-1185">Reference proteome</keyword>
<dbReference type="Pfam" id="PF00535">
    <property type="entry name" value="Glycos_transf_2"/>
    <property type="match status" value="1"/>
</dbReference>
<dbReference type="CDD" id="cd04179">
    <property type="entry name" value="DPM_DPG-synthase_like"/>
    <property type="match status" value="1"/>
</dbReference>
<dbReference type="OrthoDB" id="6813549at2"/>
<proteinExistence type="predicted"/>
<evidence type="ECO:0000259" key="1">
    <source>
        <dbReference type="Pfam" id="PF00535"/>
    </source>
</evidence>
<dbReference type="eggNOG" id="COG0463">
    <property type="taxonomic scope" value="Bacteria"/>
</dbReference>
<dbReference type="InterPro" id="IPR029044">
    <property type="entry name" value="Nucleotide-diphossugar_trans"/>
</dbReference>
<dbReference type="Proteomes" id="UP000014568">
    <property type="component" value="Unassembled WGS sequence"/>
</dbReference>
<dbReference type="Gene3D" id="3.90.550.10">
    <property type="entry name" value="Spore Coat Polysaccharide Biosynthesis Protein SpsA, Chain A"/>
    <property type="match status" value="1"/>
</dbReference>
<dbReference type="SUPFAM" id="SSF53448">
    <property type="entry name" value="Nucleotide-diphospho-sugar transferases"/>
    <property type="match status" value="1"/>
</dbReference>
<accession>S3N4Z6</accession>
<dbReference type="STRING" id="632955.GCA_000829675_01057"/>
<gene>
    <name evidence="2" type="ORF">F945_03650</name>
</gene>
<reference evidence="2 3" key="1">
    <citation type="submission" date="2013-06" db="EMBL/GenBank/DDBJ databases">
        <title>The Genome Sequence of Acinetobacter rudis CIP 110305.</title>
        <authorList>
            <consortium name="The Broad Institute Genome Sequencing Platform"/>
            <consortium name="The Broad Institute Genome Sequencing Center for Infectious Disease"/>
            <person name="Cerqueira G."/>
            <person name="Feldgarden M."/>
            <person name="Courvalin P."/>
            <person name="Perichon B."/>
            <person name="Grillot-Courvalin C."/>
            <person name="Clermont D."/>
            <person name="Rocha E."/>
            <person name="Yoon E.-J."/>
            <person name="Nemec A."/>
            <person name="Young S.K."/>
            <person name="Zeng Q."/>
            <person name="Gargeya S."/>
            <person name="Fitzgerald M."/>
            <person name="Abouelleil A."/>
            <person name="Alvarado L."/>
            <person name="Berlin A.M."/>
            <person name="Chapman S.B."/>
            <person name="Dewar J."/>
            <person name="Goldberg J."/>
            <person name="Griggs A."/>
            <person name="Gujja S."/>
            <person name="Hansen M."/>
            <person name="Howarth C."/>
            <person name="Imamovic A."/>
            <person name="Larimer J."/>
            <person name="McCowan C."/>
            <person name="Murphy C."/>
            <person name="Pearson M."/>
            <person name="Priest M."/>
            <person name="Roberts A."/>
            <person name="Saif S."/>
            <person name="Shea T."/>
            <person name="Sykes S."/>
            <person name="Wortman J."/>
            <person name="Nusbaum C."/>
            <person name="Birren B."/>
        </authorList>
    </citation>
    <scope>NUCLEOTIDE SEQUENCE [LARGE SCALE GENOMIC DNA]</scope>
    <source>
        <strain evidence="2 3">CIP 110305</strain>
    </source>
</reference>
<evidence type="ECO:0000313" key="2">
    <source>
        <dbReference type="EMBL" id="EPF69379.1"/>
    </source>
</evidence>
<name>S3N4Z6_9GAMM</name>
<dbReference type="EMBL" id="ATGI01000043">
    <property type="protein sequence ID" value="EPF69379.1"/>
    <property type="molecule type" value="Genomic_DNA"/>
</dbReference>
<dbReference type="RefSeq" id="WP_016658001.1">
    <property type="nucleotide sequence ID" value="NZ_KE340355.1"/>
</dbReference>
<dbReference type="GO" id="GO:0016758">
    <property type="term" value="F:hexosyltransferase activity"/>
    <property type="evidence" value="ECO:0007669"/>
    <property type="project" value="UniProtKB-ARBA"/>
</dbReference>
<organism evidence="2 3">
    <name type="scientific">Acinetobacter rudis CIP 110305</name>
    <dbReference type="NCBI Taxonomy" id="421052"/>
    <lineage>
        <taxon>Bacteria</taxon>
        <taxon>Pseudomonadati</taxon>
        <taxon>Pseudomonadota</taxon>
        <taxon>Gammaproteobacteria</taxon>
        <taxon>Moraxellales</taxon>
        <taxon>Moraxellaceae</taxon>
        <taxon>Acinetobacter</taxon>
    </lineage>
</organism>
<comment type="caution">
    <text evidence="2">The sequence shown here is derived from an EMBL/GenBank/DDBJ whole genome shotgun (WGS) entry which is preliminary data.</text>
</comment>